<feature type="compositionally biased region" description="Low complexity" evidence="10">
    <location>
        <begin position="134"/>
        <end position="155"/>
    </location>
</feature>
<dbReference type="PROSITE" id="PS00478">
    <property type="entry name" value="LIM_DOMAIN_1"/>
    <property type="match status" value="2"/>
</dbReference>
<evidence type="ECO:0000256" key="3">
    <source>
        <dbReference type="ARBA" id="ARBA00022490"/>
    </source>
</evidence>
<dbReference type="Proteomes" id="UP000246740">
    <property type="component" value="Unassembled WGS sequence"/>
</dbReference>
<dbReference type="GO" id="GO:0005737">
    <property type="term" value="C:cytoplasm"/>
    <property type="evidence" value="ECO:0007669"/>
    <property type="project" value="UniProtKB-SubCell"/>
</dbReference>
<feature type="region of interest" description="Disordered" evidence="10">
    <location>
        <begin position="320"/>
        <end position="361"/>
    </location>
</feature>
<evidence type="ECO:0000313" key="13">
    <source>
        <dbReference type="Proteomes" id="UP000246740"/>
    </source>
</evidence>
<evidence type="ECO:0000256" key="2">
    <source>
        <dbReference type="ARBA" id="ARBA00004496"/>
    </source>
</evidence>
<feature type="domain" description="LIM zinc-binding" evidence="11">
    <location>
        <begin position="1004"/>
        <end position="1063"/>
    </location>
</feature>
<feature type="compositionally biased region" description="Low complexity" evidence="10">
    <location>
        <begin position="435"/>
        <end position="451"/>
    </location>
</feature>
<feature type="region of interest" description="Disordered" evidence="10">
    <location>
        <begin position="1"/>
        <end position="207"/>
    </location>
</feature>
<organism evidence="12 13">
    <name type="scientific">Testicularia cyperi</name>
    <dbReference type="NCBI Taxonomy" id="1882483"/>
    <lineage>
        <taxon>Eukaryota</taxon>
        <taxon>Fungi</taxon>
        <taxon>Dikarya</taxon>
        <taxon>Basidiomycota</taxon>
        <taxon>Ustilaginomycotina</taxon>
        <taxon>Ustilaginomycetes</taxon>
        <taxon>Ustilaginales</taxon>
        <taxon>Anthracoideaceae</taxon>
        <taxon>Testicularia</taxon>
    </lineage>
</organism>
<dbReference type="InParanoid" id="A0A317XKJ9"/>
<proteinExistence type="predicted"/>
<comment type="subcellular location">
    <subcellularLocation>
        <location evidence="1">Cell junction</location>
    </subcellularLocation>
    <subcellularLocation>
        <location evidence="2">Cytoplasm</location>
    </subcellularLocation>
</comment>
<feature type="compositionally biased region" description="Low complexity" evidence="10">
    <location>
        <begin position="294"/>
        <end position="304"/>
    </location>
</feature>
<dbReference type="GO" id="GO:0003712">
    <property type="term" value="F:transcription coregulator activity"/>
    <property type="evidence" value="ECO:0007669"/>
    <property type="project" value="TreeGrafter"/>
</dbReference>
<evidence type="ECO:0000256" key="8">
    <source>
        <dbReference type="ARBA" id="ARBA00023038"/>
    </source>
</evidence>
<evidence type="ECO:0000256" key="4">
    <source>
        <dbReference type="ARBA" id="ARBA00022723"/>
    </source>
</evidence>
<dbReference type="PROSITE" id="PS50023">
    <property type="entry name" value="LIM_DOMAIN_2"/>
    <property type="match status" value="2"/>
</dbReference>
<reference evidence="12 13" key="1">
    <citation type="journal article" date="2018" name="Mol. Biol. Evol.">
        <title>Broad Genomic Sampling Reveals a Smut Pathogenic Ancestry of the Fungal Clade Ustilaginomycotina.</title>
        <authorList>
            <person name="Kijpornyongpan T."/>
            <person name="Mondo S.J."/>
            <person name="Barry K."/>
            <person name="Sandor L."/>
            <person name="Lee J."/>
            <person name="Lipzen A."/>
            <person name="Pangilinan J."/>
            <person name="LaButti K."/>
            <person name="Hainaut M."/>
            <person name="Henrissat B."/>
            <person name="Grigoriev I.V."/>
            <person name="Spatafora J.W."/>
            <person name="Aime M.C."/>
        </authorList>
    </citation>
    <scope>NUCLEOTIDE SEQUENCE [LARGE SCALE GENOMIC DNA]</scope>
    <source>
        <strain evidence="12 13">MCA 3645</strain>
    </source>
</reference>
<gene>
    <name evidence="12" type="ORF">BCV70DRAFT_30912</name>
</gene>
<accession>A0A317XKJ9</accession>
<feature type="region of interest" description="Disordered" evidence="10">
    <location>
        <begin position="260"/>
        <end position="307"/>
    </location>
</feature>
<dbReference type="AlphaFoldDB" id="A0A317XKJ9"/>
<evidence type="ECO:0000256" key="10">
    <source>
        <dbReference type="SAM" id="MobiDB-lite"/>
    </source>
</evidence>
<protein>
    <recommendedName>
        <fullName evidence="11">LIM zinc-binding domain-containing protein</fullName>
    </recommendedName>
</protein>
<feature type="compositionally biased region" description="Basic and acidic residues" evidence="10">
    <location>
        <begin position="679"/>
        <end position="692"/>
    </location>
</feature>
<feature type="compositionally biased region" description="Polar residues" evidence="10">
    <location>
        <begin position="472"/>
        <end position="483"/>
    </location>
</feature>
<evidence type="ECO:0000256" key="6">
    <source>
        <dbReference type="ARBA" id="ARBA00022833"/>
    </source>
</evidence>
<keyword evidence="6 9" id="KW-0862">Zinc</keyword>
<dbReference type="PANTHER" id="PTHR24205:SF16">
    <property type="entry name" value="GH01042P-RELATED"/>
    <property type="match status" value="1"/>
</dbReference>
<dbReference type="FunFam" id="2.10.110.10:FF:000126">
    <property type="entry name" value="Chromosome 23, whole genome shotgun sequence"/>
    <property type="match status" value="1"/>
</dbReference>
<evidence type="ECO:0000256" key="9">
    <source>
        <dbReference type="PROSITE-ProRule" id="PRU00125"/>
    </source>
</evidence>
<dbReference type="SUPFAM" id="SSF57716">
    <property type="entry name" value="Glucocorticoid receptor-like (DNA-binding domain)"/>
    <property type="match status" value="4"/>
</dbReference>
<feature type="compositionally biased region" description="Low complexity" evidence="10">
    <location>
        <begin position="261"/>
        <end position="276"/>
    </location>
</feature>
<dbReference type="GO" id="GO:0030695">
    <property type="term" value="F:GTPase regulator activity"/>
    <property type="evidence" value="ECO:0007669"/>
    <property type="project" value="UniProtKB-ARBA"/>
</dbReference>
<feature type="region of interest" description="Disordered" evidence="10">
    <location>
        <begin position="615"/>
        <end position="650"/>
    </location>
</feature>
<keyword evidence="4 9" id="KW-0479">Metal-binding</keyword>
<keyword evidence="7" id="KW-0965">Cell junction</keyword>
<keyword evidence="13" id="KW-1185">Reference proteome</keyword>
<name>A0A317XKJ9_9BASI</name>
<dbReference type="FunFam" id="2.10.110.10:FF:000008">
    <property type="entry name" value="Paxillin isoform 1"/>
    <property type="match status" value="1"/>
</dbReference>
<dbReference type="OrthoDB" id="15567at2759"/>
<evidence type="ECO:0000313" key="12">
    <source>
        <dbReference type="EMBL" id="PWY98387.1"/>
    </source>
</evidence>
<keyword evidence="8 9" id="KW-0440">LIM domain</keyword>
<dbReference type="PANTHER" id="PTHR24205">
    <property type="entry name" value="FOUR AND A HALF LIM DOMAINS PROTEIN"/>
    <property type="match status" value="1"/>
</dbReference>
<dbReference type="CDD" id="cd08368">
    <property type="entry name" value="LIM"/>
    <property type="match status" value="3"/>
</dbReference>
<feature type="domain" description="LIM zinc-binding" evidence="11">
    <location>
        <begin position="846"/>
        <end position="905"/>
    </location>
</feature>
<feature type="compositionally biased region" description="Low complexity" evidence="10">
    <location>
        <begin position="111"/>
        <end position="126"/>
    </location>
</feature>
<feature type="compositionally biased region" description="Low complexity" evidence="10">
    <location>
        <begin position="404"/>
        <end position="415"/>
    </location>
</feature>
<feature type="compositionally biased region" description="Low complexity" evidence="10">
    <location>
        <begin position="351"/>
        <end position="361"/>
    </location>
</feature>
<keyword evidence="5" id="KW-0677">Repeat</keyword>
<feature type="compositionally biased region" description="Polar residues" evidence="10">
    <location>
        <begin position="70"/>
        <end position="86"/>
    </location>
</feature>
<evidence type="ECO:0000256" key="1">
    <source>
        <dbReference type="ARBA" id="ARBA00004282"/>
    </source>
</evidence>
<evidence type="ECO:0000256" key="7">
    <source>
        <dbReference type="ARBA" id="ARBA00022949"/>
    </source>
</evidence>
<feature type="region of interest" description="Disordered" evidence="10">
    <location>
        <begin position="377"/>
        <end position="483"/>
    </location>
</feature>
<feature type="compositionally biased region" description="Low complexity" evidence="10">
    <location>
        <begin position="379"/>
        <end position="395"/>
    </location>
</feature>
<feature type="region of interest" description="Disordered" evidence="10">
    <location>
        <begin position="664"/>
        <end position="825"/>
    </location>
</feature>
<feature type="compositionally biased region" description="Polar residues" evidence="10">
    <location>
        <begin position="284"/>
        <end position="293"/>
    </location>
</feature>
<dbReference type="GO" id="GO:0046872">
    <property type="term" value="F:metal ion binding"/>
    <property type="evidence" value="ECO:0007669"/>
    <property type="project" value="UniProtKB-KW"/>
</dbReference>
<feature type="compositionally biased region" description="Polar residues" evidence="10">
    <location>
        <begin position="720"/>
        <end position="743"/>
    </location>
</feature>
<dbReference type="Pfam" id="PF00412">
    <property type="entry name" value="LIM"/>
    <property type="match status" value="2"/>
</dbReference>
<dbReference type="EMBL" id="KZ819198">
    <property type="protein sequence ID" value="PWY98387.1"/>
    <property type="molecule type" value="Genomic_DNA"/>
</dbReference>
<dbReference type="Gene3D" id="2.10.110.10">
    <property type="entry name" value="Cysteine Rich Protein"/>
    <property type="match status" value="3"/>
</dbReference>
<feature type="compositionally biased region" description="Polar residues" evidence="10">
    <location>
        <begin position="694"/>
        <end position="704"/>
    </location>
</feature>
<evidence type="ECO:0000256" key="5">
    <source>
        <dbReference type="ARBA" id="ARBA00022737"/>
    </source>
</evidence>
<keyword evidence="3" id="KW-0963">Cytoplasm</keyword>
<evidence type="ECO:0000259" key="11">
    <source>
        <dbReference type="PROSITE" id="PS50023"/>
    </source>
</evidence>
<dbReference type="InterPro" id="IPR001781">
    <property type="entry name" value="Znf_LIM"/>
</dbReference>
<dbReference type="GO" id="GO:0005634">
    <property type="term" value="C:nucleus"/>
    <property type="evidence" value="ECO:0007669"/>
    <property type="project" value="TreeGrafter"/>
</dbReference>
<dbReference type="SMART" id="SM00132">
    <property type="entry name" value="LIM"/>
    <property type="match status" value="3"/>
</dbReference>
<dbReference type="STRING" id="1882483.A0A317XKJ9"/>
<sequence length="1065" mass="113192">MPVQDHIDMAAAWLAHAPPPPPSTDPRKPRRSSSYDPLSVTKGTSNDPHTRGGHLPASSHSPEPERPRRTSISGVPDASNSTSTPPATVRRARSKVTSNPVPPAPSAFYNYQHQLQQHQQYHYQQPQPQPQPQPQQHYQQQSYIFSSSSPMQQHQPPYPSPVPMSHTRSESNPGQAFPDYHRERRGSAPAVPVPAPVPSPSSYEQQVLHHHNASQYYATPPSSVSYATAPAAVTTHAIYHADPTGVAAYGNMPQATYTNGYTQQPLPYQTTPQQPTHEAAYGQQPGSQTSQPWPTYAQAPTSQPQQPPFETIVYYSTPPPPQQQSAVFVGPPAQLSGNAAPTPQPFPSMGPPAVSAGAAPATGPVAAAPPFPSYVTNLSRQSTTSSVSSVGSVRRPLPQPNRTSSNPVAPGSPVVGPGGLASRASVRRDLPRPPIGSSSAATISAHTSGASRRSNGDSATNPGSPVSPAGGSATTRVPPSALNRTESVRMAAEALMARGVPQRRPLRSALASTTFSPPPQQHAQLPATPPTQLINLSSSQSEPVATHNGAYGQHYATVPPPGTQFVHSYSATPSILSAGQGVAAVPNYGQPQTISQVPAVPTVPVVAPVQVCSESSSPAPARYNGAVQCQAASQSPPQPPARTRPASYSTEHGVADVTASLAGVSVGSEPHARPASRAETGEAAKTASDRTKRQSQVPTFSFTTDDADEELEKPRRRRGSSVSRTPGSQRNMPQQQQSGQSAPTVPVINLSGDDDGGPVIQVSSAEPSPRSAGPVAPQISISADDDDVRSQTSTGSRGPAISVSFSGEPAAKSQRAGTSQSPAARPYLRSCSDLDRASSNSVGNGSGCHACGKWIAGKVVNALNTTFHPSCFVCAHCSEHLEHVAFYEHEGLPYCHFDYHELFSKRCFHCRTPIVDERFITVQDEELTGQDGETSERCYHELHFFCANCGDPFMDPKAAGSAAGSDPGLMTADENGKVRHGGMEFIVHKGYPYCEKCHISLHKPRCKGCRKPIIYDLINALGGKYHPECFTCAACSQPFTETQFFVKDGKPYDEECYKVLLRNMV</sequence>
<feature type="compositionally biased region" description="Polar residues" evidence="10">
    <location>
        <begin position="452"/>
        <end position="464"/>
    </location>
</feature>